<gene>
    <name evidence="3" type="primary">LOC108674997</name>
</gene>
<feature type="transmembrane region" description="Helical" evidence="1">
    <location>
        <begin position="40"/>
        <end position="67"/>
    </location>
</feature>
<evidence type="ECO:0000313" key="2">
    <source>
        <dbReference type="Proteomes" id="UP000694843"/>
    </source>
</evidence>
<keyword evidence="1" id="KW-0472">Membrane</keyword>
<dbReference type="RefSeq" id="XP_018018479.1">
    <property type="nucleotide sequence ID" value="XM_018162990.2"/>
</dbReference>
<dbReference type="KEGG" id="hazt:108674997"/>
<name>A0A8B7NXE8_HYAAZ</name>
<feature type="transmembrane region" description="Helical" evidence="1">
    <location>
        <begin position="12"/>
        <end position="34"/>
    </location>
</feature>
<accession>A0A8B7NXE8</accession>
<evidence type="ECO:0000256" key="1">
    <source>
        <dbReference type="SAM" id="Phobius"/>
    </source>
</evidence>
<dbReference type="GeneID" id="108674997"/>
<reference evidence="3" key="1">
    <citation type="submission" date="2025-08" db="UniProtKB">
        <authorList>
            <consortium name="RefSeq"/>
        </authorList>
    </citation>
    <scope>IDENTIFICATION</scope>
    <source>
        <tissue evidence="3">Whole organism</tissue>
    </source>
</reference>
<proteinExistence type="predicted"/>
<evidence type="ECO:0000313" key="3">
    <source>
        <dbReference type="RefSeq" id="XP_018018479.1"/>
    </source>
</evidence>
<dbReference type="AlphaFoldDB" id="A0A8B7NXE8"/>
<keyword evidence="1" id="KW-1133">Transmembrane helix</keyword>
<dbReference type="Proteomes" id="UP000694843">
    <property type="component" value="Unplaced"/>
</dbReference>
<organism evidence="2 3">
    <name type="scientific">Hyalella azteca</name>
    <name type="common">Amphipod</name>
    <dbReference type="NCBI Taxonomy" id="294128"/>
    <lineage>
        <taxon>Eukaryota</taxon>
        <taxon>Metazoa</taxon>
        <taxon>Ecdysozoa</taxon>
        <taxon>Arthropoda</taxon>
        <taxon>Crustacea</taxon>
        <taxon>Multicrustacea</taxon>
        <taxon>Malacostraca</taxon>
        <taxon>Eumalacostraca</taxon>
        <taxon>Peracarida</taxon>
        <taxon>Amphipoda</taxon>
        <taxon>Senticaudata</taxon>
        <taxon>Talitrida</taxon>
        <taxon>Talitroidea</taxon>
        <taxon>Hyalellidae</taxon>
        <taxon>Hyalella</taxon>
    </lineage>
</organism>
<keyword evidence="2" id="KW-1185">Reference proteome</keyword>
<sequence length="254" mass="28105">MSSNASFFSNVHFGFGVTGIAAVVGLTIGLALYFNDCVELAYYVIIISGFILLLVVVGVSISVRCLLTRPQVSARHSGTSRLNLDPPPPYQKSWGKEYYRQQSDEARSSHSSDIASENNSNQIFHISTSTLTEGNKPQDFQQVLQDLEAGDNELPNYEEAIRQLSVSELDKVAYHSEKTSSNYHFSLTPHFSWSQTLHLNSQEPVSYSSNNSSDISAVASQSISFPRKNDTKSFRIKCRLAAENLTAPVHCSRS</sequence>
<keyword evidence="1" id="KW-0812">Transmembrane</keyword>
<protein>
    <submittedName>
        <fullName evidence="3">Uncharacterized protein LOC108674997</fullName>
    </submittedName>
</protein>